<dbReference type="SMART" id="SM01086">
    <property type="entry name" value="ClpB_D2-small"/>
    <property type="match status" value="1"/>
</dbReference>
<evidence type="ECO:0000256" key="1">
    <source>
        <dbReference type="ARBA" id="ARBA00022737"/>
    </source>
</evidence>
<keyword evidence="2" id="KW-0547">Nucleotide-binding</keyword>
<evidence type="ECO:0000313" key="8">
    <source>
        <dbReference type="Proteomes" id="UP000281261"/>
    </source>
</evidence>
<feature type="region of interest" description="Disordered" evidence="5">
    <location>
        <begin position="683"/>
        <end position="713"/>
    </location>
</feature>
<dbReference type="Pfam" id="PF07724">
    <property type="entry name" value="AAA_2"/>
    <property type="match status" value="1"/>
</dbReference>
<dbReference type="GO" id="GO:0008233">
    <property type="term" value="F:peptidase activity"/>
    <property type="evidence" value="ECO:0007669"/>
    <property type="project" value="UniProtKB-KW"/>
</dbReference>
<dbReference type="Proteomes" id="UP000281261">
    <property type="component" value="Unassembled WGS sequence"/>
</dbReference>
<dbReference type="PRINTS" id="PR00300">
    <property type="entry name" value="CLPPROTEASEA"/>
</dbReference>
<dbReference type="InterPro" id="IPR027417">
    <property type="entry name" value="P-loop_NTPase"/>
</dbReference>
<keyword evidence="7" id="KW-0645">Protease</keyword>
<dbReference type="SMART" id="SM00382">
    <property type="entry name" value="AAA"/>
    <property type="match status" value="2"/>
</dbReference>
<feature type="domain" description="UVR" evidence="6">
    <location>
        <begin position="296"/>
        <end position="331"/>
    </location>
</feature>
<dbReference type="PANTHER" id="PTHR11638:SF175">
    <property type="entry name" value="ATP-DEPENDENT CLP PROTEASE, ATP-BINDING SUBUNIT CLPC"/>
    <property type="match status" value="1"/>
</dbReference>
<dbReference type="CDD" id="cd19499">
    <property type="entry name" value="RecA-like_ClpB_Hsp104-like"/>
    <property type="match status" value="1"/>
</dbReference>
<proteinExistence type="predicted"/>
<keyword evidence="1" id="KW-0677">Repeat</keyword>
<dbReference type="InterPro" id="IPR050130">
    <property type="entry name" value="ClpA_ClpB"/>
</dbReference>
<keyword evidence="4" id="KW-0143">Chaperone</keyword>
<dbReference type="AlphaFoldDB" id="A0A420ZB00"/>
<dbReference type="Gene3D" id="3.40.50.300">
    <property type="entry name" value="P-loop containing nucleotide triphosphate hydrolases"/>
    <property type="match status" value="2"/>
</dbReference>
<dbReference type="PANTHER" id="PTHR11638">
    <property type="entry name" value="ATP-DEPENDENT CLP PROTEASE"/>
    <property type="match status" value="1"/>
</dbReference>
<dbReference type="FunFam" id="1.10.8.60:FF:000017">
    <property type="entry name" value="ATP-dependent chaperone ClpB"/>
    <property type="match status" value="1"/>
</dbReference>
<dbReference type="InterPro" id="IPR003593">
    <property type="entry name" value="AAA+_ATPase"/>
</dbReference>
<dbReference type="FunFam" id="3.40.50.300:FF:000010">
    <property type="entry name" value="Chaperone clpB 1, putative"/>
    <property type="match status" value="1"/>
</dbReference>
<evidence type="ECO:0000259" key="6">
    <source>
        <dbReference type="PROSITE" id="PS50151"/>
    </source>
</evidence>
<comment type="caution">
    <text evidence="7">The sequence shown here is derived from an EMBL/GenBank/DDBJ whole genome shotgun (WGS) entry which is preliminary data.</text>
</comment>
<gene>
    <name evidence="7" type="ORF">DRH29_05590</name>
</gene>
<dbReference type="InterPro" id="IPR018368">
    <property type="entry name" value="ClpA/B_CS1"/>
</dbReference>
<dbReference type="InterPro" id="IPR001943">
    <property type="entry name" value="UVR_dom"/>
</dbReference>
<dbReference type="FunFam" id="3.40.50.300:FF:000025">
    <property type="entry name" value="ATP-dependent Clp protease subunit"/>
    <property type="match status" value="1"/>
</dbReference>
<dbReference type="Gene3D" id="1.10.8.60">
    <property type="match status" value="2"/>
</dbReference>
<reference evidence="7 8" key="1">
    <citation type="submission" date="2018-06" db="EMBL/GenBank/DDBJ databases">
        <title>Extensive metabolic versatility and redundancy in microbially diverse, dynamic hydrothermal sediments.</title>
        <authorList>
            <person name="Dombrowski N."/>
            <person name="Teske A."/>
            <person name="Baker B.J."/>
        </authorList>
    </citation>
    <scope>NUCLEOTIDE SEQUENCE [LARGE SCALE GENOMIC DNA]</scope>
    <source>
        <strain evidence="7">B79_G16</strain>
    </source>
</reference>
<dbReference type="Gene3D" id="4.10.860.10">
    <property type="entry name" value="UVR domain"/>
    <property type="match status" value="1"/>
</dbReference>
<dbReference type="GO" id="GO:0006508">
    <property type="term" value="P:proteolysis"/>
    <property type="evidence" value="ECO:0007669"/>
    <property type="project" value="UniProtKB-KW"/>
</dbReference>
<dbReference type="CDD" id="cd00009">
    <property type="entry name" value="AAA"/>
    <property type="match status" value="1"/>
</dbReference>
<dbReference type="InterPro" id="IPR041546">
    <property type="entry name" value="ClpA/ClpB_AAA_lid"/>
</dbReference>
<evidence type="ECO:0000256" key="5">
    <source>
        <dbReference type="SAM" id="MobiDB-lite"/>
    </source>
</evidence>
<dbReference type="Pfam" id="PF17871">
    <property type="entry name" value="AAA_lid_9"/>
    <property type="match status" value="1"/>
</dbReference>
<protein>
    <submittedName>
        <fullName evidence="7">ATP-dependent Clp protease ATP-binding subunit ClpC</fullName>
    </submittedName>
</protein>
<dbReference type="GO" id="GO:0005524">
    <property type="term" value="F:ATP binding"/>
    <property type="evidence" value="ECO:0007669"/>
    <property type="project" value="UniProtKB-KW"/>
</dbReference>
<feature type="compositionally biased region" description="Low complexity" evidence="5">
    <location>
        <begin position="694"/>
        <end position="707"/>
    </location>
</feature>
<evidence type="ECO:0000256" key="3">
    <source>
        <dbReference type="ARBA" id="ARBA00022840"/>
    </source>
</evidence>
<dbReference type="PROSITE" id="PS50151">
    <property type="entry name" value="UVR"/>
    <property type="match status" value="1"/>
</dbReference>
<dbReference type="InterPro" id="IPR003959">
    <property type="entry name" value="ATPase_AAA_core"/>
</dbReference>
<dbReference type="GO" id="GO:0005737">
    <property type="term" value="C:cytoplasm"/>
    <property type="evidence" value="ECO:0007669"/>
    <property type="project" value="TreeGrafter"/>
</dbReference>
<dbReference type="SUPFAM" id="SSF52540">
    <property type="entry name" value="P-loop containing nucleoside triphosphate hydrolases"/>
    <property type="match status" value="2"/>
</dbReference>
<evidence type="ECO:0000313" key="7">
    <source>
        <dbReference type="EMBL" id="RLC35891.1"/>
    </source>
</evidence>
<evidence type="ECO:0000256" key="2">
    <source>
        <dbReference type="ARBA" id="ARBA00022741"/>
    </source>
</evidence>
<sequence length="713" mass="79006">MDPGVIATQLAHLMQENRGRDPRVRVSADGEVADSQSSTPILDQFSVDITKMAKEGQIDPVIGRDTEISRMIQILNRRTKNNPVLVGDPGIGKTAIVEGLALRIVNRNVPENLQDKRLMALSPSALVAGTKYRGEFEDRVNQIVEEVSKTKDVILFIDELHTLVGAGSAEGSLDAANILKPALARGNLQMIGATTLDEYRKHIEKDAALERRFQPISVDEPTPEDTIKIIKGVRQNYENHHQVIISDKSIEAAVNLSVRYINDRFLPDKAIDLIDEAASMVRIAAGLAAPHVKQEKEELEKIVALKEEAIDRQDFEEAAKLRAQELRMRKKIEAIHKKHSKKQKDGWPKLEAKDIAKVVSQWTNIPVGNLAAKEIEQLADLEKILQQRVVGQEEAIEAVASAIKRSRVDIGSPDRPMGSFLFLGPTGVGKTELAKVLAEEVFKDKDALIKIDMSEFMERHAVSRLVGAPPGYVGYEESGKLTESVRRKPYSVVLLDEVEKAHPEVMNVLLQILEDGFLTDAKGRRVSFKNTIVILTSNLGTEVLNKQAVMGFSKGSTAMGDYDKIKDQVLAEVKKAFRPELLNRFDKIIVFKPLGPKEIRKIVDLQLQDLIKRVNKQKIKLDVTDDAKEFLAKRGFDPELGARPVRRLIQTSIENPLAEGILSKEFNKGNTIKIGQAGDKIDSMVSKKGKAKSVGKSSDQSSQSGGSRIKTKV</sequence>
<organism evidence="7 8">
    <name type="scientific">candidate division Kazan bacterium</name>
    <dbReference type="NCBI Taxonomy" id="2202143"/>
    <lineage>
        <taxon>Bacteria</taxon>
        <taxon>Bacteria division Kazan-3B-28</taxon>
    </lineage>
</organism>
<dbReference type="GO" id="GO:0034605">
    <property type="term" value="P:cellular response to heat"/>
    <property type="evidence" value="ECO:0007669"/>
    <property type="project" value="TreeGrafter"/>
</dbReference>
<keyword evidence="7" id="KW-0378">Hydrolase</keyword>
<dbReference type="Pfam" id="PF10431">
    <property type="entry name" value="ClpB_D2-small"/>
    <property type="match status" value="1"/>
</dbReference>
<dbReference type="EMBL" id="QMNG01000107">
    <property type="protein sequence ID" value="RLC35891.1"/>
    <property type="molecule type" value="Genomic_DNA"/>
</dbReference>
<dbReference type="PROSITE" id="PS00870">
    <property type="entry name" value="CLPAB_1"/>
    <property type="match status" value="1"/>
</dbReference>
<name>A0A420ZB00_UNCK3</name>
<dbReference type="GO" id="GO:0016887">
    <property type="term" value="F:ATP hydrolysis activity"/>
    <property type="evidence" value="ECO:0007669"/>
    <property type="project" value="InterPro"/>
</dbReference>
<dbReference type="InterPro" id="IPR001270">
    <property type="entry name" value="ClpA/B"/>
</dbReference>
<dbReference type="InterPro" id="IPR019489">
    <property type="entry name" value="Clp_ATPase_C"/>
</dbReference>
<dbReference type="Pfam" id="PF00004">
    <property type="entry name" value="AAA"/>
    <property type="match status" value="1"/>
</dbReference>
<evidence type="ECO:0000256" key="4">
    <source>
        <dbReference type="ARBA" id="ARBA00023186"/>
    </source>
</evidence>
<accession>A0A420ZB00</accession>
<keyword evidence="3 7" id="KW-0067">ATP-binding</keyword>